<protein>
    <recommendedName>
        <fullName evidence="1">Connectase MJ0548-like N-terminal domain-containing protein</fullName>
    </recommendedName>
</protein>
<name>A0A101IGT4_9EURY</name>
<evidence type="ECO:0000313" key="3">
    <source>
        <dbReference type="EMBL" id="KUK94893.1"/>
    </source>
</evidence>
<gene>
    <name evidence="2" type="ORF">XD72_1530</name>
    <name evidence="3" type="ORF">XE07_1998</name>
</gene>
<dbReference type="InterPro" id="IPR057262">
    <property type="entry name" value="MJ0548_N"/>
</dbReference>
<comment type="caution">
    <text evidence="3">The sequence shown here is derived from an EMBL/GenBank/DDBJ whole genome shotgun (WGS) entry which is preliminary data.</text>
</comment>
<organism evidence="3 4">
    <name type="scientific">Methanothrix harundinacea</name>
    <dbReference type="NCBI Taxonomy" id="301375"/>
    <lineage>
        <taxon>Archaea</taxon>
        <taxon>Methanobacteriati</taxon>
        <taxon>Methanobacteriota</taxon>
        <taxon>Stenosarchaea group</taxon>
        <taxon>Methanomicrobia</taxon>
        <taxon>Methanotrichales</taxon>
        <taxon>Methanotrichaceae</taxon>
        <taxon>Methanothrix</taxon>
    </lineage>
</organism>
<dbReference type="Proteomes" id="UP000057043">
    <property type="component" value="Unassembled WGS sequence"/>
</dbReference>
<evidence type="ECO:0000259" key="1">
    <source>
        <dbReference type="Pfam" id="PF09894"/>
    </source>
</evidence>
<dbReference type="PIRSF" id="PIRSF019262">
    <property type="entry name" value="UCP019262"/>
    <property type="match status" value="1"/>
</dbReference>
<sequence>MEGELDLSLVVGFAGKKRAILGGDRRSIVFFGGAEALEEELYDGKIRTDEELKKRAEELGSVIQIANGREKVWKRNDGKVLVGEVTELSASSQRRRRVYLTPGGYILVEISGKRAEVSKKGKSTLIILGNKFTRELAYRRLGSAGKPPEISSMKALFEEARRATATISPDYTLLSSDEICSNPEAVLLQALREDCEERGWELFGLA</sequence>
<dbReference type="Proteomes" id="UP000053961">
    <property type="component" value="Unassembled WGS sequence"/>
</dbReference>
<dbReference type="EMBL" id="LGFT01000035">
    <property type="protein sequence ID" value="KUK44077.1"/>
    <property type="molecule type" value="Genomic_DNA"/>
</dbReference>
<dbReference type="EMBL" id="LGHB01000041">
    <property type="protein sequence ID" value="KUK94893.1"/>
    <property type="molecule type" value="Genomic_DNA"/>
</dbReference>
<dbReference type="InterPro" id="IPR016754">
    <property type="entry name" value="MJ0548-like"/>
</dbReference>
<evidence type="ECO:0000313" key="4">
    <source>
        <dbReference type="Proteomes" id="UP000053961"/>
    </source>
</evidence>
<dbReference type="Pfam" id="PF09894">
    <property type="entry name" value="MJ0548_N"/>
    <property type="match status" value="1"/>
</dbReference>
<reference evidence="4 5" key="2">
    <citation type="journal article" date="2015" name="MBio">
        <title>Genome-Resolved Metagenomic Analysis Reveals Roles for Candidate Phyla and Other Microbial Community Members in Biogeochemical Transformations in Oil Reservoirs.</title>
        <authorList>
            <person name="Hu P."/>
            <person name="Tom L."/>
            <person name="Singh A."/>
            <person name="Thomas B.C."/>
            <person name="Baker B.J."/>
            <person name="Piceno Y.M."/>
            <person name="Andersen G.L."/>
            <person name="Banfield J.F."/>
        </authorList>
    </citation>
    <scope>NUCLEOTIDE SEQUENCE [LARGE SCALE GENOMIC DNA]</scope>
    <source>
        <strain evidence="2">57_489</strain>
    </source>
</reference>
<evidence type="ECO:0000313" key="2">
    <source>
        <dbReference type="EMBL" id="KUK44077.1"/>
    </source>
</evidence>
<feature type="domain" description="Connectase MJ0548-like N-terminal" evidence="1">
    <location>
        <begin position="7"/>
        <end position="196"/>
    </location>
</feature>
<evidence type="ECO:0000313" key="5">
    <source>
        <dbReference type="Proteomes" id="UP000057043"/>
    </source>
</evidence>
<dbReference type="AlphaFoldDB" id="A0A101IGT4"/>
<dbReference type="PATRIC" id="fig|301375.6.peg.1968"/>
<reference evidence="3" key="1">
    <citation type="journal article" date="2015" name="MBio">
        <title>Genome-resolved metagenomic analysis reveals roles for candidate phyla and other microbial community members in biogeochemical transformations in oil reservoirs.</title>
        <authorList>
            <person name="Hu P."/>
            <person name="Tom L."/>
            <person name="Singh A."/>
            <person name="Thomas B.C."/>
            <person name="Baker B.J."/>
            <person name="Piceno Y.M."/>
            <person name="Andersen G.L."/>
            <person name="Banfield J.F."/>
        </authorList>
    </citation>
    <scope>NUCLEOTIDE SEQUENCE [LARGE SCALE GENOMIC DNA]</scope>
    <source>
        <strain evidence="3">56_747</strain>
    </source>
</reference>
<proteinExistence type="predicted"/>
<accession>A0A101IGT4</accession>